<organism evidence="1 2">
    <name type="scientific">Microbacterium testaceum</name>
    <name type="common">Aureobacterium testaceum</name>
    <name type="synonym">Brevibacterium testaceum</name>
    <dbReference type="NCBI Taxonomy" id="2033"/>
    <lineage>
        <taxon>Bacteria</taxon>
        <taxon>Bacillati</taxon>
        <taxon>Actinomycetota</taxon>
        <taxon>Actinomycetes</taxon>
        <taxon>Micrococcales</taxon>
        <taxon>Microbacteriaceae</taxon>
        <taxon>Microbacterium</taxon>
    </lineage>
</organism>
<proteinExistence type="predicted"/>
<dbReference type="Proteomes" id="UP000075025">
    <property type="component" value="Unassembled WGS sequence"/>
</dbReference>
<gene>
    <name evidence="1" type="ORF">NS220_17940</name>
</gene>
<dbReference type="RefSeq" id="WP_058625334.1">
    <property type="nucleotide sequence ID" value="NZ_LDRT01000177.1"/>
</dbReference>
<reference evidence="1 2" key="1">
    <citation type="journal article" date="2016" name="Front. Microbiol.">
        <title>Genomic Resource of Rice Seed Associated Bacteria.</title>
        <authorList>
            <person name="Midha S."/>
            <person name="Bansal K."/>
            <person name="Sharma S."/>
            <person name="Kumar N."/>
            <person name="Patil P.P."/>
            <person name="Chaudhry V."/>
            <person name="Patil P.B."/>
        </authorList>
    </citation>
    <scope>NUCLEOTIDE SEQUENCE [LARGE SCALE GENOMIC DNA]</scope>
    <source>
        <strain evidence="1 2">NS220</strain>
    </source>
</reference>
<evidence type="ECO:0000313" key="1">
    <source>
        <dbReference type="EMBL" id="KTR87414.1"/>
    </source>
</evidence>
<protein>
    <submittedName>
        <fullName evidence="1">Uncharacterized protein</fullName>
    </submittedName>
</protein>
<comment type="caution">
    <text evidence="1">The sequence shown here is derived from an EMBL/GenBank/DDBJ whole genome shotgun (WGS) entry which is preliminary data.</text>
</comment>
<evidence type="ECO:0000313" key="2">
    <source>
        <dbReference type="Proteomes" id="UP000075025"/>
    </source>
</evidence>
<accession>A0A147ESB0</accession>
<dbReference type="EMBL" id="LDRT01000177">
    <property type="protein sequence ID" value="KTR87414.1"/>
    <property type="molecule type" value="Genomic_DNA"/>
</dbReference>
<dbReference type="PATRIC" id="fig|2033.6.peg.1254"/>
<name>A0A147ESB0_MICTE</name>
<sequence length="109" mass="11767">MSSSESARLRPLSSPCPTWCAGVHEPSIEANVSHRSVGITVPGVERSLAPDGDIHAIGVTEITIGLEQTRGETWVWFGSDHFARQSTVLSIETTKRVMRAVTALLDDVP</sequence>
<dbReference type="AlphaFoldDB" id="A0A147ESB0"/>
<dbReference type="OrthoDB" id="5082479at2"/>